<accession>A0ABT0DSL3</accession>
<dbReference type="InterPro" id="IPR002347">
    <property type="entry name" value="SDR_fam"/>
</dbReference>
<proteinExistence type="inferred from homology"/>
<protein>
    <submittedName>
        <fullName evidence="2">SDR family oxidoreductase</fullName>
    </submittedName>
</protein>
<evidence type="ECO:0000256" key="1">
    <source>
        <dbReference type="ARBA" id="ARBA00006484"/>
    </source>
</evidence>
<dbReference type="PANTHER" id="PTHR42879:SF2">
    <property type="entry name" value="3-OXOACYL-[ACYL-CARRIER-PROTEIN] REDUCTASE FABG"/>
    <property type="match status" value="1"/>
</dbReference>
<dbReference type="CDD" id="cd05233">
    <property type="entry name" value="SDR_c"/>
    <property type="match status" value="1"/>
</dbReference>
<name>A0ABT0DSL3_9SPHN</name>
<dbReference type="PANTHER" id="PTHR42879">
    <property type="entry name" value="3-OXOACYL-(ACYL-CARRIER-PROTEIN) REDUCTASE"/>
    <property type="match status" value="1"/>
</dbReference>
<comment type="caution">
    <text evidence="2">The sequence shown here is derived from an EMBL/GenBank/DDBJ whole genome shotgun (WGS) entry which is preliminary data.</text>
</comment>
<sequence length="257" mass="27182">MEKAIFPEGAALVFGGSGGIGRSVAQSFAEAGADVAIGYHSKADAAQSLASQIEAMGCKVSVHRGDVRDQAQVEALFEAAVAAHGRVHTIVWAAGPLVDQVMIGDMTHEQWRRAIDTEVHGFFNAVQAALPHFRARGGGSFVTLGSAGHMHWPEKDGLSVAPKASNESLVRGIAKEEGRNNIRANSVLVGVIEAGMFLELTRQGVFDTQWVAEVQKGLALKRWGQPEEIGHAAVFLASNRAAYVTGQQINVSGGYGI</sequence>
<comment type="similarity">
    <text evidence="1">Belongs to the short-chain dehydrogenases/reductases (SDR) family.</text>
</comment>
<dbReference type="EMBL" id="JALKHS010000003">
    <property type="protein sequence ID" value="MCK0530107.1"/>
    <property type="molecule type" value="Genomic_DNA"/>
</dbReference>
<dbReference type="RefSeq" id="WP_247229560.1">
    <property type="nucleotide sequence ID" value="NZ_JALKHS010000003.1"/>
</dbReference>
<dbReference type="SUPFAM" id="SSF51735">
    <property type="entry name" value="NAD(P)-binding Rossmann-fold domains"/>
    <property type="match status" value="1"/>
</dbReference>
<evidence type="ECO:0000313" key="3">
    <source>
        <dbReference type="Proteomes" id="UP001203512"/>
    </source>
</evidence>
<dbReference type="Pfam" id="PF13561">
    <property type="entry name" value="adh_short_C2"/>
    <property type="match status" value="1"/>
</dbReference>
<dbReference type="Proteomes" id="UP001203512">
    <property type="component" value="Unassembled WGS sequence"/>
</dbReference>
<dbReference type="Gene3D" id="3.40.50.720">
    <property type="entry name" value="NAD(P)-binding Rossmann-like Domain"/>
    <property type="match status" value="1"/>
</dbReference>
<dbReference type="InterPro" id="IPR036291">
    <property type="entry name" value="NAD(P)-bd_dom_sf"/>
</dbReference>
<reference evidence="2 3" key="1">
    <citation type="submission" date="2022-04" db="EMBL/GenBank/DDBJ databases">
        <authorList>
            <person name="Huq M.A."/>
        </authorList>
    </citation>
    <scope>NUCLEOTIDE SEQUENCE [LARGE SCALE GENOMIC DNA]</scope>
    <source>
        <strain evidence="2 3">MAH-33</strain>
    </source>
</reference>
<gene>
    <name evidence="2" type="ORF">MU848_00750</name>
</gene>
<organism evidence="2 3">
    <name type="scientific">Sphingobium agri</name>
    <dbReference type="NCBI Taxonomy" id="2933566"/>
    <lineage>
        <taxon>Bacteria</taxon>
        <taxon>Pseudomonadati</taxon>
        <taxon>Pseudomonadota</taxon>
        <taxon>Alphaproteobacteria</taxon>
        <taxon>Sphingomonadales</taxon>
        <taxon>Sphingomonadaceae</taxon>
        <taxon>Sphingobium</taxon>
    </lineage>
</organism>
<evidence type="ECO:0000313" key="2">
    <source>
        <dbReference type="EMBL" id="MCK0530107.1"/>
    </source>
</evidence>
<dbReference type="InterPro" id="IPR050259">
    <property type="entry name" value="SDR"/>
</dbReference>
<keyword evidence="3" id="KW-1185">Reference proteome</keyword>
<dbReference type="PRINTS" id="PR00081">
    <property type="entry name" value="GDHRDH"/>
</dbReference>